<keyword evidence="2" id="KW-1185">Reference proteome</keyword>
<name>A0A7D9HNB8_PARCT</name>
<sequence length="765" mass="85381">MLGDWLEDSGWTSALVEAGIANPGVANSFVKASNVKRARRAHQLTASALYALLNKAYAEREEEMALEHTPSFDKWCEERMSSSPHFQFWHIALQLELLYLFLNNGFVVQKTSRRFSSIAVDQAHEQNNALVKGDGGAIGLTENPGALRRWMISGPEIARMITEFEDDTALITDEKTDQAKHHEERHGVQISFAKDVKALVRVMEDMGNPFLEESTDLLVLDTRTIADASVVATVRQIEAVGKDQLDTYFKECLTQEKRSIYEPIKKNKYKLFSSPPPKIPSKDKQQIAMLKSDCALFSRLYIACQTRDGDLDEFFEHENQGCPPSLSQHGNLRLPGNKSDLLQCIEAVIPAVADSPNSIDVTIIDGAAAINMLKPTPAVKTFHDYAEHVFIPYIKGQLQHAKRVDVVWDEYTPNSLKETTRKKRGTGIRRRVQSSTKLPSKWHEFLRVNENKTELFAFLTNHILSADFGSNKQVISTLGQQVLCNPPRDNTNSLAPCNHEEADTRMMVHVADAVQRGLTKILLRTVDTDVVVIAIAVSHTLSTSELWIAFGVGKNLRFLPVHEIASSLGPEKSKALPMFHAVTGCDTVSSFSAKGKKTAWKTWLSYHEVTSAFHLLSDRPESVTDECMDILERFTVLLYDRTCPKMKVNEARKMLFAEKGRSLELIPPTRAALVQHVKRAVYQGGYCWGQATTPMALLPSPSEWGWLQTAGGWKPFWSTLSDVSMTCNALVRCGCKKGCRGNCSCRKAALQCTALCACDGECIKE</sequence>
<dbReference type="OrthoDB" id="5986837at2759"/>
<evidence type="ECO:0000313" key="1">
    <source>
        <dbReference type="EMBL" id="CAB3987996.1"/>
    </source>
</evidence>
<protein>
    <submittedName>
        <fullName evidence="1">Uncharacterized protein</fullName>
    </submittedName>
</protein>
<dbReference type="EMBL" id="CACRXK020001262">
    <property type="protein sequence ID" value="CAB3987996.1"/>
    <property type="molecule type" value="Genomic_DNA"/>
</dbReference>
<evidence type="ECO:0000313" key="2">
    <source>
        <dbReference type="Proteomes" id="UP001152795"/>
    </source>
</evidence>
<organism evidence="1 2">
    <name type="scientific">Paramuricea clavata</name>
    <name type="common">Red gorgonian</name>
    <name type="synonym">Violescent sea-whip</name>
    <dbReference type="NCBI Taxonomy" id="317549"/>
    <lineage>
        <taxon>Eukaryota</taxon>
        <taxon>Metazoa</taxon>
        <taxon>Cnidaria</taxon>
        <taxon>Anthozoa</taxon>
        <taxon>Octocorallia</taxon>
        <taxon>Malacalcyonacea</taxon>
        <taxon>Plexauridae</taxon>
        <taxon>Paramuricea</taxon>
    </lineage>
</organism>
<dbReference type="Proteomes" id="UP001152795">
    <property type="component" value="Unassembled WGS sequence"/>
</dbReference>
<comment type="caution">
    <text evidence="1">The sequence shown here is derived from an EMBL/GenBank/DDBJ whole genome shotgun (WGS) entry which is preliminary data.</text>
</comment>
<dbReference type="AlphaFoldDB" id="A0A7D9HNB8"/>
<gene>
    <name evidence="1" type="ORF">PACLA_8A068976</name>
</gene>
<accession>A0A7D9HNB8</accession>
<reference evidence="1" key="1">
    <citation type="submission" date="2020-04" db="EMBL/GenBank/DDBJ databases">
        <authorList>
            <person name="Alioto T."/>
            <person name="Alioto T."/>
            <person name="Gomez Garrido J."/>
        </authorList>
    </citation>
    <scope>NUCLEOTIDE SEQUENCE</scope>
    <source>
        <strain evidence="1">A484AB</strain>
    </source>
</reference>
<dbReference type="PANTHER" id="PTHR47018">
    <property type="entry name" value="CXC DOMAIN-CONTAINING PROTEIN-RELATED"/>
    <property type="match status" value="1"/>
</dbReference>
<proteinExistence type="predicted"/>